<evidence type="ECO:0000256" key="1">
    <source>
        <dbReference type="ARBA" id="ARBA00004123"/>
    </source>
</evidence>
<dbReference type="OrthoDB" id="1679758at2759"/>
<dbReference type="Proteomes" id="UP000186922">
    <property type="component" value="Unassembled WGS sequence"/>
</dbReference>
<dbReference type="Gene3D" id="2.10.110.10">
    <property type="entry name" value="Cysteine Rich Protein"/>
    <property type="match status" value="1"/>
</dbReference>
<dbReference type="GO" id="GO:0030018">
    <property type="term" value="C:Z disc"/>
    <property type="evidence" value="ECO:0007669"/>
    <property type="project" value="TreeGrafter"/>
</dbReference>
<evidence type="ECO:0000313" key="10">
    <source>
        <dbReference type="EMBL" id="GAU88490.1"/>
    </source>
</evidence>
<dbReference type="GO" id="GO:0008307">
    <property type="term" value="F:structural constituent of muscle"/>
    <property type="evidence" value="ECO:0007669"/>
    <property type="project" value="TreeGrafter"/>
</dbReference>
<dbReference type="EMBL" id="BDGG01000001">
    <property type="protein sequence ID" value="GAU88490.1"/>
    <property type="molecule type" value="Genomic_DNA"/>
</dbReference>
<evidence type="ECO:0000256" key="6">
    <source>
        <dbReference type="ARBA" id="ARBA00023038"/>
    </source>
</evidence>
<keyword evidence="2" id="KW-0517">Myogenesis</keyword>
<evidence type="ECO:0000256" key="5">
    <source>
        <dbReference type="ARBA" id="ARBA00022833"/>
    </source>
</evidence>
<feature type="domain" description="LIM zinc-binding" evidence="9">
    <location>
        <begin position="9"/>
        <end position="69"/>
    </location>
</feature>
<dbReference type="CDD" id="cd09404">
    <property type="entry name" value="LIM1_MLP84B_like"/>
    <property type="match status" value="1"/>
</dbReference>
<evidence type="ECO:0000313" key="11">
    <source>
        <dbReference type="Proteomes" id="UP000186922"/>
    </source>
</evidence>
<sequence>MPFVAAEQPKCPKCGKSVYTAEERIAANAKWHKTCFKCGLCHKLLDSTNVTEHSGELFCRHCYGRKYGPKGVGFGGGAGALSMDVGEHLGNRSTEMTNAHHSSQF</sequence>
<comment type="subcellular location">
    <subcellularLocation>
        <location evidence="1">Nucleus</location>
    </subcellularLocation>
</comment>
<keyword evidence="6 8" id="KW-0440">LIM domain</keyword>
<dbReference type="SMART" id="SM00132">
    <property type="entry name" value="LIM"/>
    <property type="match status" value="1"/>
</dbReference>
<comment type="caution">
    <text evidence="10">The sequence shown here is derived from an EMBL/GenBank/DDBJ whole genome shotgun (WGS) entry which is preliminary data.</text>
</comment>
<dbReference type="AlphaFoldDB" id="A0A1D1UIZ4"/>
<dbReference type="PANTHER" id="PTHR24215:SF35">
    <property type="entry name" value="MUSCLE LIM PROTEIN MLP84B"/>
    <property type="match status" value="1"/>
</dbReference>
<name>A0A1D1UIZ4_RAMVA</name>
<dbReference type="GO" id="GO:0045214">
    <property type="term" value="P:sarcomere organization"/>
    <property type="evidence" value="ECO:0007669"/>
    <property type="project" value="TreeGrafter"/>
</dbReference>
<keyword evidence="3 8" id="KW-0479">Metal-binding</keyword>
<evidence type="ECO:0000259" key="9">
    <source>
        <dbReference type="PROSITE" id="PS50023"/>
    </source>
</evidence>
<dbReference type="InterPro" id="IPR001781">
    <property type="entry name" value="Znf_LIM"/>
</dbReference>
<dbReference type="Pfam" id="PF00412">
    <property type="entry name" value="LIM"/>
    <property type="match status" value="1"/>
</dbReference>
<dbReference type="FunFam" id="2.10.110.10:FF:000001">
    <property type="entry name" value="Cysteine and glycine-rich protein 1"/>
    <property type="match status" value="1"/>
</dbReference>
<dbReference type="GO" id="GO:0005634">
    <property type="term" value="C:nucleus"/>
    <property type="evidence" value="ECO:0007669"/>
    <property type="project" value="UniProtKB-SubCell"/>
</dbReference>
<evidence type="ECO:0000256" key="2">
    <source>
        <dbReference type="ARBA" id="ARBA00022541"/>
    </source>
</evidence>
<organism evidence="10 11">
    <name type="scientific">Ramazzottius varieornatus</name>
    <name type="common">Water bear</name>
    <name type="synonym">Tardigrade</name>
    <dbReference type="NCBI Taxonomy" id="947166"/>
    <lineage>
        <taxon>Eukaryota</taxon>
        <taxon>Metazoa</taxon>
        <taxon>Ecdysozoa</taxon>
        <taxon>Tardigrada</taxon>
        <taxon>Eutardigrada</taxon>
        <taxon>Parachela</taxon>
        <taxon>Hypsibioidea</taxon>
        <taxon>Ramazzottiidae</taxon>
        <taxon>Ramazzottius</taxon>
    </lineage>
</organism>
<dbReference type="PROSITE" id="PS50023">
    <property type="entry name" value="LIM_DOMAIN_2"/>
    <property type="match status" value="1"/>
</dbReference>
<dbReference type="GO" id="GO:0046872">
    <property type="term" value="F:metal ion binding"/>
    <property type="evidence" value="ECO:0007669"/>
    <property type="project" value="UniProtKB-KW"/>
</dbReference>
<dbReference type="SUPFAM" id="SSF57716">
    <property type="entry name" value="Glucocorticoid receptor-like (DNA-binding domain)"/>
    <property type="match status" value="2"/>
</dbReference>
<keyword evidence="4" id="KW-0677">Repeat</keyword>
<reference evidence="10 11" key="1">
    <citation type="journal article" date="2016" name="Nat. Commun.">
        <title>Extremotolerant tardigrade genome and improved radiotolerance of human cultured cells by tardigrade-unique protein.</title>
        <authorList>
            <person name="Hashimoto T."/>
            <person name="Horikawa D.D."/>
            <person name="Saito Y."/>
            <person name="Kuwahara H."/>
            <person name="Kozuka-Hata H."/>
            <person name="Shin-I T."/>
            <person name="Minakuchi Y."/>
            <person name="Ohishi K."/>
            <person name="Motoyama A."/>
            <person name="Aizu T."/>
            <person name="Enomoto A."/>
            <person name="Kondo K."/>
            <person name="Tanaka S."/>
            <person name="Hara Y."/>
            <person name="Koshikawa S."/>
            <person name="Sagara H."/>
            <person name="Miura T."/>
            <person name="Yokobori S."/>
            <person name="Miyagawa K."/>
            <person name="Suzuki Y."/>
            <person name="Kubo T."/>
            <person name="Oyama M."/>
            <person name="Kohara Y."/>
            <person name="Fujiyama A."/>
            <person name="Arakawa K."/>
            <person name="Katayama T."/>
            <person name="Toyoda A."/>
            <person name="Kunieda T."/>
        </authorList>
    </citation>
    <scope>NUCLEOTIDE SEQUENCE [LARGE SCALE GENOMIC DNA]</scope>
    <source>
        <strain evidence="10 11">YOKOZUNA-1</strain>
    </source>
</reference>
<evidence type="ECO:0000256" key="4">
    <source>
        <dbReference type="ARBA" id="ARBA00022737"/>
    </source>
</evidence>
<keyword evidence="5 8" id="KW-0862">Zinc</keyword>
<dbReference type="PANTHER" id="PTHR24215">
    <property type="entry name" value="RHO-GTPASE-ACTIVATING PROTEIN LRG1"/>
    <property type="match status" value="1"/>
</dbReference>
<dbReference type="GO" id="GO:0007517">
    <property type="term" value="P:muscle organ development"/>
    <property type="evidence" value="ECO:0007669"/>
    <property type="project" value="UniProtKB-KW"/>
</dbReference>
<proteinExistence type="predicted"/>
<protein>
    <recommendedName>
        <fullName evidence="9">LIM zinc-binding domain-containing protein</fullName>
    </recommendedName>
</protein>
<dbReference type="GO" id="GO:0060537">
    <property type="term" value="P:muscle tissue development"/>
    <property type="evidence" value="ECO:0007669"/>
    <property type="project" value="TreeGrafter"/>
</dbReference>
<dbReference type="STRING" id="947166.A0A1D1UIZ4"/>
<dbReference type="GO" id="GO:0042805">
    <property type="term" value="F:actinin binding"/>
    <property type="evidence" value="ECO:0007669"/>
    <property type="project" value="TreeGrafter"/>
</dbReference>
<evidence type="ECO:0000256" key="7">
    <source>
        <dbReference type="ARBA" id="ARBA00023242"/>
    </source>
</evidence>
<evidence type="ECO:0000256" key="8">
    <source>
        <dbReference type="PROSITE-ProRule" id="PRU00125"/>
    </source>
</evidence>
<keyword evidence="11" id="KW-1185">Reference proteome</keyword>
<gene>
    <name evidence="10" type="primary">RvY_01180-1</name>
    <name evidence="10" type="synonym">RvY_01180.1</name>
    <name evidence="10" type="ORF">RvY_01180</name>
</gene>
<dbReference type="PROSITE" id="PS00478">
    <property type="entry name" value="LIM_DOMAIN_1"/>
    <property type="match status" value="1"/>
</dbReference>
<accession>A0A1D1UIZ4</accession>
<keyword evidence="7" id="KW-0539">Nucleus</keyword>
<evidence type="ECO:0000256" key="3">
    <source>
        <dbReference type="ARBA" id="ARBA00022723"/>
    </source>
</evidence>